<proteinExistence type="predicted"/>
<organism evidence="1 2">
    <name type="scientific">Trametes sanguinea</name>
    <dbReference type="NCBI Taxonomy" id="158606"/>
    <lineage>
        <taxon>Eukaryota</taxon>
        <taxon>Fungi</taxon>
        <taxon>Dikarya</taxon>
        <taxon>Basidiomycota</taxon>
        <taxon>Agaricomycotina</taxon>
        <taxon>Agaricomycetes</taxon>
        <taxon>Polyporales</taxon>
        <taxon>Polyporaceae</taxon>
        <taxon>Trametes</taxon>
    </lineage>
</organism>
<protein>
    <submittedName>
        <fullName evidence="1">Uncharacterized protein</fullName>
    </submittedName>
</protein>
<dbReference type="Proteomes" id="UP001144978">
    <property type="component" value="Unassembled WGS sequence"/>
</dbReference>
<gene>
    <name evidence="1" type="ORF">NUW54_g13932</name>
</gene>
<evidence type="ECO:0000313" key="2">
    <source>
        <dbReference type="Proteomes" id="UP001144978"/>
    </source>
</evidence>
<accession>A0ACC1MI39</accession>
<dbReference type="EMBL" id="JANSHE010006801">
    <property type="protein sequence ID" value="KAJ2966006.1"/>
    <property type="molecule type" value="Genomic_DNA"/>
</dbReference>
<evidence type="ECO:0000313" key="1">
    <source>
        <dbReference type="EMBL" id="KAJ2966006.1"/>
    </source>
</evidence>
<sequence length="241" mass="25716">MAGRLLSNHESRLESKSSPSQVGVPTLQELLAPILADGASDQLRYLHGRLHLLVVRAEEGDDTGLRIEPAHDALTSINTTDATASATLKTALTELSDAGAAGNGLGDAISIQPARSPAYDCGPTVRSNCAHRQAREFAAMDINSIFSRAWPSRTGDVLAVSSPGAAANFLHEACATQMMAPMNRWMPNTRNWEVSSTPATKDMTSTTVGHADHATPSKKSMRTSAETSMHIDGSRQVRQKK</sequence>
<keyword evidence="2" id="KW-1185">Reference proteome</keyword>
<name>A0ACC1MI39_9APHY</name>
<reference evidence="1" key="1">
    <citation type="submission" date="2022-08" db="EMBL/GenBank/DDBJ databases">
        <title>Genome Sequence of Pycnoporus sanguineus.</title>
        <authorList>
            <person name="Buettner E."/>
        </authorList>
    </citation>
    <scope>NUCLEOTIDE SEQUENCE</scope>
    <source>
        <strain evidence="1">CG-C14</strain>
    </source>
</reference>
<comment type="caution">
    <text evidence="1">The sequence shown here is derived from an EMBL/GenBank/DDBJ whole genome shotgun (WGS) entry which is preliminary data.</text>
</comment>